<organism evidence="2 3">
    <name type="scientific">Lithospermum erythrorhizon</name>
    <name type="common">Purple gromwell</name>
    <name type="synonym">Lithospermum officinale var. erythrorhizon</name>
    <dbReference type="NCBI Taxonomy" id="34254"/>
    <lineage>
        <taxon>Eukaryota</taxon>
        <taxon>Viridiplantae</taxon>
        <taxon>Streptophyta</taxon>
        <taxon>Embryophyta</taxon>
        <taxon>Tracheophyta</taxon>
        <taxon>Spermatophyta</taxon>
        <taxon>Magnoliopsida</taxon>
        <taxon>eudicotyledons</taxon>
        <taxon>Gunneridae</taxon>
        <taxon>Pentapetalae</taxon>
        <taxon>asterids</taxon>
        <taxon>lamiids</taxon>
        <taxon>Boraginales</taxon>
        <taxon>Boraginaceae</taxon>
        <taxon>Boraginoideae</taxon>
        <taxon>Lithospermeae</taxon>
        <taxon>Lithospermum</taxon>
    </lineage>
</organism>
<dbReference type="Proteomes" id="UP001454036">
    <property type="component" value="Unassembled WGS sequence"/>
</dbReference>
<feature type="coiled-coil region" evidence="1">
    <location>
        <begin position="91"/>
        <end position="125"/>
    </location>
</feature>
<proteinExistence type="predicted"/>
<comment type="caution">
    <text evidence="2">The sequence shown here is derived from an EMBL/GenBank/DDBJ whole genome shotgun (WGS) entry which is preliminary data.</text>
</comment>
<accession>A0AAV3PMN1</accession>
<evidence type="ECO:0000313" key="3">
    <source>
        <dbReference type="Proteomes" id="UP001454036"/>
    </source>
</evidence>
<gene>
    <name evidence="2" type="ORF">LIER_37458</name>
</gene>
<evidence type="ECO:0000313" key="2">
    <source>
        <dbReference type="EMBL" id="GAA0152261.1"/>
    </source>
</evidence>
<reference evidence="2 3" key="1">
    <citation type="submission" date="2024-01" db="EMBL/GenBank/DDBJ databases">
        <title>The complete chloroplast genome sequence of Lithospermum erythrorhizon: insights into the phylogenetic relationship among Boraginaceae species and the maternal lineages of purple gromwells.</title>
        <authorList>
            <person name="Okada T."/>
            <person name="Watanabe K."/>
        </authorList>
    </citation>
    <scope>NUCLEOTIDE SEQUENCE [LARGE SCALE GENOMIC DNA]</scope>
</reference>
<dbReference type="EMBL" id="BAABME010018018">
    <property type="protein sequence ID" value="GAA0152261.1"/>
    <property type="molecule type" value="Genomic_DNA"/>
</dbReference>
<evidence type="ECO:0000256" key="1">
    <source>
        <dbReference type="SAM" id="Coils"/>
    </source>
</evidence>
<protein>
    <submittedName>
        <fullName evidence="2">Uncharacterized protein</fullName>
    </submittedName>
</protein>
<name>A0AAV3PMN1_LITER</name>
<keyword evidence="3" id="KW-1185">Reference proteome</keyword>
<dbReference type="AlphaFoldDB" id="A0AAV3PMN1"/>
<keyword evidence="1" id="KW-0175">Coiled coil</keyword>
<sequence>MWGGYFHLDFHLPSSLSAFSKRGEIIIFYKYCGKRCIKLVSRSLDNPFRSFFLCPTHQINGGYGQMEWGDSEVPSKVEKKSCDLDAFVHLVNRTMEKLMLYEEKVRILEDKLEIEQDLYQKLNDELLRKIVHARCLIKCCCWCPLHVVFSDFLRVFEA</sequence>